<dbReference type="GO" id="GO:0051083">
    <property type="term" value="P:'de novo' cotranslational protein folding"/>
    <property type="evidence" value="ECO:0007669"/>
    <property type="project" value="TreeGrafter"/>
</dbReference>
<feature type="region of interest" description="Disordered" evidence="2">
    <location>
        <begin position="807"/>
        <end position="827"/>
    </location>
</feature>
<dbReference type="OrthoDB" id="10254187at2759"/>
<feature type="compositionally biased region" description="Low complexity" evidence="2">
    <location>
        <begin position="545"/>
        <end position="554"/>
    </location>
</feature>
<accession>A0A067QAA3</accession>
<evidence type="ECO:0000259" key="3">
    <source>
        <dbReference type="Pfam" id="PF10193"/>
    </source>
</evidence>
<dbReference type="Proteomes" id="UP000027265">
    <property type="component" value="Unassembled WGS sequence"/>
</dbReference>
<sequence>MSAEYVDATLNQARETITRLQSTIPDSATLLSLLAPHLASLNLLPPAYHQYNSSPLPKHAFNLHKHLPPLQRALLEHVLPTWEAELKEQGYLPLVEQYFCPDTILSGKVEAGEVAVCAYESLLSSKFGLGGFGIGILERLIKVYPVDRLFVVFRGQKGRVRGRGAISWEDCVKSLCAVPSKVANALGGKGIPDALVQGRYFDDLCVRVEVLVHELSLSRDGSPSQDTISSITFLLSKLITLGIFPPSPPTSPSQASFFTSTLSKIRSSLSSNAYSRIWQNLTASLSSLHLRALLISLFSCLEDVGMSTAGRSRGRVKREAKVVRGVVGDVGGDGGGELWEVLESVVLGREWGVGRARIYVAWVAGAEANHGKVDEDALEIFLMKIVDVWASPQHIKHSLLSQHRYLTTLLLLTLTSFPPKHKTAQNLVLNSSFIKSISLYIGHLDKDVRKCGMVVAEIVATRAGRELNFGEKVKEGWEEGVRALIVARDVDAEILDDEDDAQDVAEEANHAHPNEPETSIPSPETSQTSNPEVAYDSDDSLTAYPPSSSSSRSPSPTPSFLAELEKDPTLNIGRRKIPRPVYLAQLGRMLREGGGGGGGVGGAWMGEGEGERGGGGDGGGEEEAGRMEVALGCAEELIRRKRDFGSELDENAVNLVYGLVGLQDTFELDGFDVKRQRALNALVVCCPRKAAPTVIQEFFKNQYSTDQRFVMLNALALGARELASLSIPPTSSYSAALQPIPNTKPLFPSKRLPPALHNKYLTSSSANNPVRKLVMDISKEAVEKSKESTADKVPQLVRERQLRIRKSTKITELSPTPSSSRSVLQEPQVRETTYTEVAAESFVMPLINHFWLHLRDSLTRESMTSSHSDPLHRYKGTGTGMILNALVLERMLGTLAVLVHAGRNGKEWLGVVAPESLEVAVECGVRRISMVEDEDEGDETEGVEGGGGKGKEAAVLTASLELALVVLDGCLESDGGKSLGLERTALVLGAGEWAGKVFEMLDRGVKVEGGGGELEVRLRRAAAGVVLKVDELTSRWRRSMIDVV</sequence>
<dbReference type="Gene3D" id="1.25.40.720">
    <property type="entry name" value="Telomere length regulation protein 2, C-terminal domain"/>
    <property type="match status" value="1"/>
</dbReference>
<gene>
    <name evidence="4" type="ORF">JAAARDRAFT_205548</name>
</gene>
<dbReference type="GO" id="GO:0042162">
    <property type="term" value="F:telomeric DNA binding"/>
    <property type="evidence" value="ECO:0007669"/>
    <property type="project" value="TreeGrafter"/>
</dbReference>
<dbReference type="HOGENOM" id="CLU_011808_0_0_1"/>
<feature type="domain" description="Telomere length regulation protein conserved" evidence="3">
    <location>
        <begin position="580"/>
        <end position="719"/>
    </location>
</feature>
<feature type="compositionally biased region" description="Polar residues" evidence="2">
    <location>
        <begin position="516"/>
        <end position="531"/>
    </location>
</feature>
<dbReference type="InterPro" id="IPR019337">
    <property type="entry name" value="Telomere_length_regulation_dom"/>
</dbReference>
<feature type="compositionally biased region" description="Gly residues" evidence="2">
    <location>
        <begin position="594"/>
        <end position="608"/>
    </location>
</feature>
<dbReference type="InterPro" id="IPR051970">
    <property type="entry name" value="TEL2_Regulation"/>
</dbReference>
<organism evidence="4 5">
    <name type="scientific">Jaapia argillacea MUCL 33604</name>
    <dbReference type="NCBI Taxonomy" id="933084"/>
    <lineage>
        <taxon>Eukaryota</taxon>
        <taxon>Fungi</taxon>
        <taxon>Dikarya</taxon>
        <taxon>Basidiomycota</taxon>
        <taxon>Agaricomycotina</taxon>
        <taxon>Agaricomycetes</taxon>
        <taxon>Agaricomycetidae</taxon>
        <taxon>Jaapiales</taxon>
        <taxon>Jaapiaceae</taxon>
        <taxon>Jaapia</taxon>
    </lineage>
</organism>
<dbReference type="PANTHER" id="PTHR15830">
    <property type="entry name" value="TELOMERE LENGTH REGULATION PROTEIN TEL2 FAMILY MEMBER"/>
    <property type="match status" value="1"/>
</dbReference>
<dbReference type="GO" id="GO:0051879">
    <property type="term" value="F:Hsp90 protein binding"/>
    <property type="evidence" value="ECO:0007669"/>
    <property type="project" value="TreeGrafter"/>
</dbReference>
<feature type="region of interest" description="Disordered" evidence="2">
    <location>
        <begin position="594"/>
        <end position="624"/>
    </location>
</feature>
<dbReference type="InterPro" id="IPR038528">
    <property type="entry name" value="TEL2_C_sf"/>
</dbReference>
<dbReference type="GO" id="GO:0005829">
    <property type="term" value="C:cytosol"/>
    <property type="evidence" value="ECO:0007669"/>
    <property type="project" value="TreeGrafter"/>
</dbReference>
<evidence type="ECO:0000313" key="4">
    <source>
        <dbReference type="EMBL" id="KDQ59511.1"/>
    </source>
</evidence>
<protein>
    <recommendedName>
        <fullName evidence="3">Telomere length regulation protein conserved domain-containing protein</fullName>
    </recommendedName>
</protein>
<comment type="similarity">
    <text evidence="1">Belongs to the TEL2 family.</text>
</comment>
<proteinExistence type="inferred from homology"/>
<feature type="region of interest" description="Disordered" evidence="2">
    <location>
        <begin position="506"/>
        <end position="567"/>
    </location>
</feature>
<name>A0A067QAA3_9AGAM</name>
<evidence type="ECO:0000256" key="1">
    <source>
        <dbReference type="ARBA" id="ARBA00006133"/>
    </source>
</evidence>
<evidence type="ECO:0000256" key="2">
    <source>
        <dbReference type="SAM" id="MobiDB-lite"/>
    </source>
</evidence>
<reference evidence="5" key="1">
    <citation type="journal article" date="2014" name="Proc. Natl. Acad. Sci. U.S.A.">
        <title>Extensive sampling of basidiomycete genomes demonstrates inadequacy of the white-rot/brown-rot paradigm for wood decay fungi.</title>
        <authorList>
            <person name="Riley R."/>
            <person name="Salamov A.A."/>
            <person name="Brown D.W."/>
            <person name="Nagy L.G."/>
            <person name="Floudas D."/>
            <person name="Held B.W."/>
            <person name="Levasseur A."/>
            <person name="Lombard V."/>
            <person name="Morin E."/>
            <person name="Otillar R."/>
            <person name="Lindquist E.A."/>
            <person name="Sun H."/>
            <person name="LaButti K.M."/>
            <person name="Schmutz J."/>
            <person name="Jabbour D."/>
            <person name="Luo H."/>
            <person name="Baker S.E."/>
            <person name="Pisabarro A.G."/>
            <person name="Walton J.D."/>
            <person name="Blanchette R.A."/>
            <person name="Henrissat B."/>
            <person name="Martin F."/>
            <person name="Cullen D."/>
            <person name="Hibbett D.S."/>
            <person name="Grigoriev I.V."/>
        </authorList>
    </citation>
    <scope>NUCLEOTIDE SEQUENCE [LARGE SCALE GENOMIC DNA]</scope>
    <source>
        <strain evidence="5">MUCL 33604</strain>
    </source>
</reference>
<keyword evidence="5" id="KW-1185">Reference proteome</keyword>
<dbReference type="InParanoid" id="A0A067QAA3"/>
<evidence type="ECO:0000313" key="5">
    <source>
        <dbReference type="Proteomes" id="UP000027265"/>
    </source>
</evidence>
<dbReference type="AlphaFoldDB" id="A0A067QAA3"/>
<dbReference type="Pfam" id="PF10193">
    <property type="entry name" value="Telomere_reg-2"/>
    <property type="match status" value="1"/>
</dbReference>
<dbReference type="PANTHER" id="PTHR15830:SF10">
    <property type="entry name" value="TELOMERE LENGTH REGULATION PROTEIN TEL2 HOMOLOG"/>
    <property type="match status" value="1"/>
</dbReference>
<feature type="compositionally biased region" description="Polar residues" evidence="2">
    <location>
        <begin position="810"/>
        <end position="827"/>
    </location>
</feature>
<dbReference type="EMBL" id="KL197715">
    <property type="protein sequence ID" value="KDQ59511.1"/>
    <property type="molecule type" value="Genomic_DNA"/>
</dbReference>
<dbReference type="STRING" id="933084.A0A067QAA3"/>